<keyword evidence="7" id="KW-1185">Reference proteome</keyword>
<evidence type="ECO:0000256" key="2">
    <source>
        <dbReference type="ARBA" id="ARBA00022748"/>
    </source>
</evidence>
<dbReference type="InterPro" id="IPR013766">
    <property type="entry name" value="Thioredoxin_domain"/>
</dbReference>
<dbReference type="EMBL" id="FNAN01000018">
    <property type="protein sequence ID" value="SDG37183.1"/>
    <property type="molecule type" value="Genomic_DNA"/>
</dbReference>
<name>A0A1G7TPA8_9BACT</name>
<dbReference type="GO" id="GO:0017004">
    <property type="term" value="P:cytochrome complex assembly"/>
    <property type="evidence" value="ECO:0007669"/>
    <property type="project" value="UniProtKB-KW"/>
</dbReference>
<dbReference type="InterPro" id="IPR036249">
    <property type="entry name" value="Thioredoxin-like_sf"/>
</dbReference>
<dbReference type="Proteomes" id="UP000198748">
    <property type="component" value="Unassembled WGS sequence"/>
</dbReference>
<proteinExistence type="predicted"/>
<reference evidence="7" key="1">
    <citation type="submission" date="2016-10" db="EMBL/GenBank/DDBJ databases">
        <authorList>
            <person name="Varghese N."/>
            <person name="Submissions S."/>
        </authorList>
    </citation>
    <scope>NUCLEOTIDE SEQUENCE [LARGE SCALE GENOMIC DNA]</scope>
    <source>
        <strain evidence="7">DSM 25329</strain>
    </source>
</reference>
<keyword evidence="3" id="KW-1015">Disulfide bond</keyword>
<dbReference type="PROSITE" id="PS51257">
    <property type="entry name" value="PROKAR_LIPOPROTEIN"/>
    <property type="match status" value="1"/>
</dbReference>
<dbReference type="PROSITE" id="PS51352">
    <property type="entry name" value="THIOREDOXIN_2"/>
    <property type="match status" value="1"/>
</dbReference>
<evidence type="ECO:0000256" key="1">
    <source>
        <dbReference type="ARBA" id="ARBA00004196"/>
    </source>
</evidence>
<dbReference type="Pfam" id="PF08534">
    <property type="entry name" value="Redoxin"/>
    <property type="match status" value="1"/>
</dbReference>
<dbReference type="STRING" id="659014.SAMN04487996_11815"/>
<dbReference type="SUPFAM" id="SSF52833">
    <property type="entry name" value="Thioredoxin-like"/>
    <property type="match status" value="1"/>
</dbReference>
<dbReference type="InterPro" id="IPR017937">
    <property type="entry name" value="Thioredoxin_CS"/>
</dbReference>
<sequence length="376" mass="42213">MENSRISRSLSGMAGVLVMICILSACGDSRGIVIRGDLRGVDTFLEGKKLYFGNAETKDFLDTAVVREGKFEFKIRSGDDLAPFRAAILYETGNPAFPYQLVGYKNPYFKKTIESNFYAEDGVMDLQLDTIQIFTPKNKAISFKIGNANPQTSVLFHHYNFKSGSKNVSDNQAYNRSIVQKHPYSIDLLRTLNFSKSSLDNGEATHLLSLFSPELHSNPGYIALKAYLEYENKTGNDFPTEVALKTADDKSVKEVLVDSSKHNLIVFWASWCGPCRMEIPQIKKLYESRGSDLNVVSISVDKDQNAWKKAMEKEKMPWKQFLLPAGETFAMLDKKYNLEIIPLWVLLDGDGKVVDQHVGYDTGDNAVDLKVAALLR</sequence>
<dbReference type="PANTHER" id="PTHR42852:SF6">
    <property type="entry name" value="THIOL:DISULFIDE INTERCHANGE PROTEIN DSBE"/>
    <property type="match status" value="1"/>
</dbReference>
<keyword evidence="2" id="KW-0201">Cytochrome c-type biogenesis</keyword>
<dbReference type="GO" id="GO:0030313">
    <property type="term" value="C:cell envelope"/>
    <property type="evidence" value="ECO:0007669"/>
    <property type="project" value="UniProtKB-SubCell"/>
</dbReference>
<evidence type="ECO:0000313" key="6">
    <source>
        <dbReference type="EMBL" id="SDG37183.1"/>
    </source>
</evidence>
<dbReference type="OrthoDB" id="6399635at2"/>
<keyword evidence="6" id="KW-0413">Isomerase</keyword>
<protein>
    <submittedName>
        <fullName evidence="6">Thiol-disulfide isomerase or thioredoxin</fullName>
    </submittedName>
</protein>
<dbReference type="PROSITE" id="PS00194">
    <property type="entry name" value="THIOREDOXIN_1"/>
    <property type="match status" value="1"/>
</dbReference>
<feature type="domain" description="Thioredoxin" evidence="5">
    <location>
        <begin position="232"/>
        <end position="376"/>
    </location>
</feature>
<dbReference type="AlphaFoldDB" id="A0A1G7TPA8"/>
<accession>A0A1G7TPA8</accession>
<dbReference type="PANTHER" id="PTHR42852">
    <property type="entry name" value="THIOL:DISULFIDE INTERCHANGE PROTEIN DSBE"/>
    <property type="match status" value="1"/>
</dbReference>
<dbReference type="RefSeq" id="WP_090156026.1">
    <property type="nucleotide sequence ID" value="NZ_FNAN01000018.1"/>
</dbReference>
<dbReference type="Gene3D" id="3.40.30.10">
    <property type="entry name" value="Glutaredoxin"/>
    <property type="match status" value="1"/>
</dbReference>
<evidence type="ECO:0000256" key="3">
    <source>
        <dbReference type="ARBA" id="ARBA00023157"/>
    </source>
</evidence>
<evidence type="ECO:0000313" key="7">
    <source>
        <dbReference type="Proteomes" id="UP000198748"/>
    </source>
</evidence>
<comment type="subcellular location">
    <subcellularLocation>
        <location evidence="1">Cell envelope</location>
    </subcellularLocation>
</comment>
<dbReference type="InterPro" id="IPR050553">
    <property type="entry name" value="Thioredoxin_ResA/DsbE_sf"/>
</dbReference>
<gene>
    <name evidence="6" type="ORF">SAMN04487996_11815</name>
</gene>
<dbReference type="CDD" id="cd02966">
    <property type="entry name" value="TlpA_like_family"/>
    <property type="match status" value="1"/>
</dbReference>
<organism evidence="6 7">
    <name type="scientific">Dyadobacter soli</name>
    <dbReference type="NCBI Taxonomy" id="659014"/>
    <lineage>
        <taxon>Bacteria</taxon>
        <taxon>Pseudomonadati</taxon>
        <taxon>Bacteroidota</taxon>
        <taxon>Cytophagia</taxon>
        <taxon>Cytophagales</taxon>
        <taxon>Spirosomataceae</taxon>
        <taxon>Dyadobacter</taxon>
    </lineage>
</organism>
<dbReference type="InterPro" id="IPR013740">
    <property type="entry name" value="Redoxin"/>
</dbReference>
<dbReference type="GO" id="GO:0016853">
    <property type="term" value="F:isomerase activity"/>
    <property type="evidence" value="ECO:0007669"/>
    <property type="project" value="UniProtKB-KW"/>
</dbReference>
<evidence type="ECO:0000259" key="5">
    <source>
        <dbReference type="PROSITE" id="PS51352"/>
    </source>
</evidence>
<keyword evidence="4" id="KW-0676">Redox-active center</keyword>
<evidence type="ECO:0000256" key="4">
    <source>
        <dbReference type="ARBA" id="ARBA00023284"/>
    </source>
</evidence>